<evidence type="ECO:0000313" key="1">
    <source>
        <dbReference type="EMBL" id="SBW04981.1"/>
    </source>
</evidence>
<proteinExistence type="predicted"/>
<gene>
    <name evidence="1" type="ORF">KL86DPRO_20408</name>
</gene>
<reference evidence="1" key="1">
    <citation type="submission" date="2016-04" db="EMBL/GenBank/DDBJ databases">
        <authorList>
            <person name="Evans L.H."/>
            <person name="Alamgir A."/>
            <person name="Owens N."/>
            <person name="Weber N.D."/>
            <person name="Virtaneva K."/>
            <person name="Barbian K."/>
            <person name="Babar A."/>
            <person name="Rosenke K."/>
        </authorList>
    </citation>
    <scope>NUCLEOTIDE SEQUENCE</scope>
    <source>
        <strain evidence="1">86</strain>
    </source>
</reference>
<protein>
    <submittedName>
        <fullName evidence="1">Uncharacterized protein</fullName>
    </submittedName>
</protein>
<accession>A0A212JZU4</accession>
<organism evidence="1">
    <name type="scientific">uncultured delta proteobacterium</name>
    <dbReference type="NCBI Taxonomy" id="34034"/>
    <lineage>
        <taxon>Bacteria</taxon>
        <taxon>Deltaproteobacteria</taxon>
        <taxon>environmental samples</taxon>
    </lineage>
</organism>
<dbReference type="EMBL" id="FLUQ01000002">
    <property type="protein sequence ID" value="SBW04981.1"/>
    <property type="molecule type" value="Genomic_DNA"/>
</dbReference>
<dbReference type="AlphaFoldDB" id="A0A212JZU4"/>
<sequence>MTVVFPEETKVARAVRRFCLDCQGAAPSLVRECAEEACPLHPWRLPDAAPLHEVHGRVLRAVRRHCLICAGDRKEARSCDAKDSCSLWEYRFGVHPVTYKRVSIRVRAPKELFLPGFGKE</sequence>
<name>A0A212JZU4_9DELT</name>